<feature type="transmembrane region" description="Helical" evidence="2">
    <location>
        <begin position="66"/>
        <end position="84"/>
    </location>
</feature>
<keyword evidence="2" id="KW-1133">Transmembrane helix</keyword>
<dbReference type="HOGENOM" id="CLU_1190513_0_0_1"/>
<proteinExistence type="predicted"/>
<feature type="transmembrane region" description="Helical" evidence="2">
    <location>
        <begin position="179"/>
        <end position="202"/>
    </location>
</feature>
<feature type="transmembrane region" description="Helical" evidence="2">
    <location>
        <begin position="104"/>
        <end position="123"/>
    </location>
</feature>
<evidence type="ECO:0000256" key="2">
    <source>
        <dbReference type="SAM" id="Phobius"/>
    </source>
</evidence>
<gene>
    <name evidence="3" type="ORF">M408DRAFT_331050</name>
</gene>
<protein>
    <submittedName>
        <fullName evidence="3">Uncharacterized protein</fullName>
    </submittedName>
</protein>
<dbReference type="OrthoDB" id="3225366at2759"/>
<keyword evidence="2" id="KW-0472">Membrane</keyword>
<feature type="compositionally biased region" description="Pro residues" evidence="1">
    <location>
        <begin position="1"/>
        <end position="13"/>
    </location>
</feature>
<reference evidence="4" key="2">
    <citation type="submission" date="2015-01" db="EMBL/GenBank/DDBJ databases">
        <title>Evolutionary Origins and Diversification of the Mycorrhizal Mutualists.</title>
        <authorList>
            <consortium name="DOE Joint Genome Institute"/>
            <consortium name="Mycorrhizal Genomics Consortium"/>
            <person name="Kohler A."/>
            <person name="Kuo A."/>
            <person name="Nagy L.G."/>
            <person name="Floudas D."/>
            <person name="Copeland A."/>
            <person name="Barry K.W."/>
            <person name="Cichocki N."/>
            <person name="Veneault-Fourrey C."/>
            <person name="LaButti K."/>
            <person name="Lindquist E.A."/>
            <person name="Lipzen A."/>
            <person name="Lundell T."/>
            <person name="Morin E."/>
            <person name="Murat C."/>
            <person name="Riley R."/>
            <person name="Ohm R."/>
            <person name="Sun H."/>
            <person name="Tunlid A."/>
            <person name="Henrissat B."/>
            <person name="Grigoriev I.V."/>
            <person name="Hibbett D.S."/>
            <person name="Martin F."/>
        </authorList>
    </citation>
    <scope>NUCLEOTIDE SEQUENCE [LARGE SCALE GENOMIC DNA]</scope>
    <source>
        <strain evidence="4">MAFF 305830</strain>
    </source>
</reference>
<evidence type="ECO:0000313" key="3">
    <source>
        <dbReference type="EMBL" id="KIM25700.1"/>
    </source>
</evidence>
<reference evidence="3 4" key="1">
    <citation type="submission" date="2014-04" db="EMBL/GenBank/DDBJ databases">
        <authorList>
            <consortium name="DOE Joint Genome Institute"/>
            <person name="Kuo A."/>
            <person name="Zuccaro A."/>
            <person name="Kohler A."/>
            <person name="Nagy L.G."/>
            <person name="Floudas D."/>
            <person name="Copeland A."/>
            <person name="Barry K.W."/>
            <person name="Cichocki N."/>
            <person name="Veneault-Fourrey C."/>
            <person name="LaButti K."/>
            <person name="Lindquist E.A."/>
            <person name="Lipzen A."/>
            <person name="Lundell T."/>
            <person name="Morin E."/>
            <person name="Murat C."/>
            <person name="Sun H."/>
            <person name="Tunlid A."/>
            <person name="Henrissat B."/>
            <person name="Grigoriev I.V."/>
            <person name="Hibbett D.S."/>
            <person name="Martin F."/>
            <person name="Nordberg H.P."/>
            <person name="Cantor M.N."/>
            <person name="Hua S.X."/>
        </authorList>
    </citation>
    <scope>NUCLEOTIDE SEQUENCE [LARGE SCALE GENOMIC DNA]</scope>
    <source>
        <strain evidence="3 4">MAFF 305830</strain>
    </source>
</reference>
<dbReference type="Proteomes" id="UP000054097">
    <property type="component" value="Unassembled WGS sequence"/>
</dbReference>
<dbReference type="AlphaFoldDB" id="A0A0C3AM99"/>
<keyword evidence="4" id="KW-1185">Reference proteome</keyword>
<feature type="region of interest" description="Disordered" evidence="1">
    <location>
        <begin position="1"/>
        <end position="38"/>
    </location>
</feature>
<evidence type="ECO:0000313" key="4">
    <source>
        <dbReference type="Proteomes" id="UP000054097"/>
    </source>
</evidence>
<feature type="transmembrane region" description="Helical" evidence="2">
    <location>
        <begin position="208"/>
        <end position="231"/>
    </location>
</feature>
<feature type="compositionally biased region" description="Polar residues" evidence="1">
    <location>
        <begin position="19"/>
        <end position="30"/>
    </location>
</feature>
<name>A0A0C3AM99_SERVB</name>
<sequence>MPPKSPPQSPPPRSVMSSTHNVTEAHQRTASPDPMGETVSPQFQDYVLPPAVELAMMTWTKNANNMALIMSLFAAVQIILIQLLPPVSPDTATALWDATRWFSYAGILFHIGGAISSVAVIQMSTALPLRGREIAITEPKSLPARVYTKKDLIPPRLLHEHAEMELLAEWGLQGSWKLVAYNMMACFFLGFACACLSLLLWIYSWEPYWAAIGGTLVPVTLVSAWTFWTIYWS</sequence>
<accession>A0A0C3AM99</accession>
<dbReference type="EMBL" id="KN824312">
    <property type="protein sequence ID" value="KIM25700.1"/>
    <property type="molecule type" value="Genomic_DNA"/>
</dbReference>
<evidence type="ECO:0000256" key="1">
    <source>
        <dbReference type="SAM" id="MobiDB-lite"/>
    </source>
</evidence>
<keyword evidence="2" id="KW-0812">Transmembrane</keyword>
<organism evidence="3 4">
    <name type="scientific">Serendipita vermifera MAFF 305830</name>
    <dbReference type="NCBI Taxonomy" id="933852"/>
    <lineage>
        <taxon>Eukaryota</taxon>
        <taxon>Fungi</taxon>
        <taxon>Dikarya</taxon>
        <taxon>Basidiomycota</taxon>
        <taxon>Agaricomycotina</taxon>
        <taxon>Agaricomycetes</taxon>
        <taxon>Sebacinales</taxon>
        <taxon>Serendipitaceae</taxon>
        <taxon>Serendipita</taxon>
    </lineage>
</organism>